<feature type="transmembrane region" description="Helical" evidence="2">
    <location>
        <begin position="115"/>
        <end position="134"/>
    </location>
</feature>
<evidence type="ECO:0000313" key="3">
    <source>
        <dbReference type="EMBL" id="VVC75454.1"/>
    </source>
</evidence>
<dbReference type="EMBL" id="LR699119">
    <property type="protein sequence ID" value="VVC75454.1"/>
    <property type="molecule type" value="Genomic_DNA"/>
</dbReference>
<evidence type="ECO:0000313" key="4">
    <source>
        <dbReference type="Proteomes" id="UP000324194"/>
    </source>
</evidence>
<feature type="transmembrane region" description="Helical" evidence="2">
    <location>
        <begin position="214"/>
        <end position="232"/>
    </location>
</feature>
<proteinExistence type="predicted"/>
<keyword evidence="2" id="KW-0812">Transmembrane</keyword>
<keyword evidence="2" id="KW-1133">Transmembrane helix</keyword>
<evidence type="ECO:0000256" key="1">
    <source>
        <dbReference type="SAM" id="MobiDB-lite"/>
    </source>
</evidence>
<feature type="transmembrane region" description="Helical" evidence="2">
    <location>
        <begin position="58"/>
        <end position="78"/>
    </location>
</feature>
<feature type="region of interest" description="Disordered" evidence="1">
    <location>
        <begin position="29"/>
        <end position="53"/>
    </location>
</feature>
<dbReference type="OrthoDB" id="8554743at2"/>
<feature type="transmembrane region" description="Helical" evidence="2">
    <location>
        <begin position="238"/>
        <end position="260"/>
    </location>
</feature>
<evidence type="ECO:0008006" key="5">
    <source>
        <dbReference type="Google" id="ProtNLM"/>
    </source>
</evidence>
<protein>
    <recommendedName>
        <fullName evidence="5">DUF2339 domain-containing protein</fullName>
    </recommendedName>
</protein>
<gene>
    <name evidence="3" type="ORF">AQUSIP_07440</name>
</gene>
<feature type="transmembrane region" description="Helical" evidence="2">
    <location>
        <begin position="407"/>
        <end position="424"/>
    </location>
</feature>
<reference evidence="3 4" key="1">
    <citation type="submission" date="2019-08" db="EMBL/GenBank/DDBJ databases">
        <authorList>
            <person name="Guy L."/>
        </authorList>
    </citation>
    <scope>NUCLEOTIDE SEQUENCE [LARGE SCALE GENOMIC DNA]</scope>
    <source>
        <strain evidence="3 4">SGT-108</strain>
    </source>
</reference>
<feature type="transmembrane region" description="Helical" evidence="2">
    <location>
        <begin position="272"/>
        <end position="290"/>
    </location>
</feature>
<feature type="transmembrane region" description="Helical" evidence="2">
    <location>
        <begin position="327"/>
        <end position="347"/>
    </location>
</feature>
<evidence type="ECO:0000256" key="2">
    <source>
        <dbReference type="SAM" id="Phobius"/>
    </source>
</evidence>
<feature type="transmembrane region" description="Helical" evidence="2">
    <location>
        <begin position="296"/>
        <end position="315"/>
    </location>
</feature>
<dbReference type="KEGG" id="asip:AQUSIP_07440"/>
<dbReference type="InterPro" id="IPR019286">
    <property type="entry name" value="DUF2339_TM"/>
</dbReference>
<feature type="transmembrane region" description="Helical" evidence="2">
    <location>
        <begin position="353"/>
        <end position="372"/>
    </location>
</feature>
<feature type="transmembrane region" description="Helical" evidence="2">
    <location>
        <begin position="189"/>
        <end position="209"/>
    </location>
</feature>
<organism evidence="3 4">
    <name type="scientific">Aquicella siphonis</name>
    <dbReference type="NCBI Taxonomy" id="254247"/>
    <lineage>
        <taxon>Bacteria</taxon>
        <taxon>Pseudomonadati</taxon>
        <taxon>Pseudomonadota</taxon>
        <taxon>Gammaproteobacteria</taxon>
        <taxon>Legionellales</taxon>
        <taxon>Coxiellaceae</taxon>
        <taxon>Aquicella</taxon>
    </lineage>
</organism>
<feature type="transmembrane region" description="Helical" evidence="2">
    <location>
        <begin position="167"/>
        <end position="183"/>
    </location>
</feature>
<name>A0A5E4PF32_9COXI</name>
<dbReference type="Pfam" id="PF10101">
    <property type="entry name" value="DUF2339"/>
    <property type="match status" value="1"/>
</dbReference>
<feature type="transmembrane region" description="Helical" evidence="2">
    <location>
        <begin position="90"/>
        <end position="108"/>
    </location>
</feature>
<sequence>MSDNMDARLSELERRLARIEAHLDIKLPSSIPEHHGEPKPKPEAKPEVPTETAKSGNWLGVTAIICFILAAGFIIKLAVDSGWLTPPRQIAIAVIFGLTLIMTGLALLRTDKAYAGLLPAAGVIVLYLSVFGAYQYYHLINFPAAIASTSLVSALCIVFYLRIRHDVYAIISAIGAYIAPVLLELDAVSIFSLYYFVFCSLTFATISIWVRSRVFVILAAYLAILVNGVVGFDLGMDILIAVILLLHFLVFSFGTFLYTYYSRTPLTQNESWGFFPVLLLFYALEYYFINRVYPDAAPWISLAFTAVLLGLYLSAKKLFPGRVMNSQSMIIAFITLALFHSVYIEIIPSDLRPWLFAFIVIVFAYLPAYFLTSAKETSVFPLIALFIILGVEYDRMIYHLIADYQTSWLTVSMAAFASIWLLLLRQHEQIVKKDEFGYAILGCAHLLAVTGLYQLTTDHGSLAVSTSWLFYALLVIGIAFARKDKIMAKSALFVLGFAAAKALLYDAASAPTVVRILCLLLTGAVLYGAGFLFRHIAGWKS</sequence>
<feature type="transmembrane region" description="Helical" evidence="2">
    <location>
        <begin position="462"/>
        <end position="481"/>
    </location>
</feature>
<accession>A0A5E4PF32</accession>
<keyword evidence="4" id="KW-1185">Reference proteome</keyword>
<dbReference type="PANTHER" id="PTHR38434">
    <property type="entry name" value="BLL2549 PROTEIN"/>
    <property type="match status" value="1"/>
</dbReference>
<dbReference type="AlphaFoldDB" id="A0A5E4PF32"/>
<feature type="transmembrane region" description="Helical" evidence="2">
    <location>
        <begin position="379"/>
        <end position="401"/>
    </location>
</feature>
<feature type="transmembrane region" description="Helical" evidence="2">
    <location>
        <begin position="436"/>
        <end position="456"/>
    </location>
</feature>
<dbReference type="Proteomes" id="UP000324194">
    <property type="component" value="Chromosome 1"/>
</dbReference>
<feature type="transmembrane region" description="Helical" evidence="2">
    <location>
        <begin position="140"/>
        <end position="160"/>
    </location>
</feature>
<feature type="transmembrane region" description="Helical" evidence="2">
    <location>
        <begin position="514"/>
        <end position="533"/>
    </location>
</feature>
<feature type="compositionally biased region" description="Basic and acidic residues" evidence="1">
    <location>
        <begin position="32"/>
        <end position="48"/>
    </location>
</feature>
<keyword evidence="2" id="KW-0472">Membrane</keyword>
<dbReference type="PANTHER" id="PTHR38434:SF1">
    <property type="entry name" value="BLL2549 PROTEIN"/>
    <property type="match status" value="1"/>
</dbReference>